<protein>
    <recommendedName>
        <fullName evidence="3">Thioredoxin domain-containing protein</fullName>
    </recommendedName>
</protein>
<evidence type="ECO:0000313" key="4">
    <source>
        <dbReference type="EMBL" id="CAB3365759.1"/>
    </source>
</evidence>
<keyword evidence="5" id="KW-1185">Reference proteome</keyword>
<dbReference type="AlphaFoldDB" id="A0A8S1C1I4"/>
<keyword evidence="1" id="KW-0472">Membrane</keyword>
<feature type="transmembrane region" description="Helical" evidence="1">
    <location>
        <begin position="245"/>
        <end position="263"/>
    </location>
</feature>
<evidence type="ECO:0000259" key="3">
    <source>
        <dbReference type="PROSITE" id="PS51352"/>
    </source>
</evidence>
<feature type="chain" id="PRO_5035782462" description="Thioredoxin domain-containing protein" evidence="2">
    <location>
        <begin position="22"/>
        <end position="290"/>
    </location>
</feature>
<dbReference type="PANTHER" id="PTHR14684">
    <property type="entry name" value="THIOREDOXIN DOMAIN-CONTAINING PROTEIN 15"/>
    <property type="match status" value="1"/>
</dbReference>
<gene>
    <name evidence="4" type="ORF">CLODIP_2_CD06562</name>
</gene>
<keyword evidence="2" id="KW-0732">Signal</keyword>
<proteinExistence type="predicted"/>
<reference evidence="4 5" key="1">
    <citation type="submission" date="2020-04" db="EMBL/GenBank/DDBJ databases">
        <authorList>
            <person name="Alioto T."/>
            <person name="Alioto T."/>
            <person name="Gomez Garrido J."/>
        </authorList>
    </citation>
    <scope>NUCLEOTIDE SEQUENCE [LARGE SCALE GENOMIC DNA]</scope>
</reference>
<sequence>MRLYSLAVLSVALCLLHASSGESSPSLEQIDNANLLPLAENEAAAIVEEGEVISTSNPDESVNEQPVGEAIVDSTDVDKNVSVSNSSTISVVCRRYESEEPVPVELINGTGLLSILESEANVTSRRVAGRCVGLLFYAGWCPFSCFAAPYFNALPRTFPAIKFAAIDSMKHYSWNTQFGIVGVPTFLLFHNGRPVARFNETDYNLKMFAKFIQKWTGIEPQGMLSVFSADFNGPLPNVPEHEMDHWLIVSWVFVALCAIYFVLQSALWSNLVEGVKNVWREADEVHEHAD</sequence>
<comment type="caution">
    <text evidence="4">The sequence shown here is derived from an EMBL/GenBank/DDBJ whole genome shotgun (WGS) entry which is preliminary data.</text>
</comment>
<dbReference type="PANTHER" id="PTHR14684:SF2">
    <property type="entry name" value="THIOREDOXIN DOMAIN-CONTAINING PROTEIN 15"/>
    <property type="match status" value="1"/>
</dbReference>
<dbReference type="PROSITE" id="PS51352">
    <property type="entry name" value="THIOREDOXIN_2"/>
    <property type="match status" value="1"/>
</dbReference>
<organism evidence="4 5">
    <name type="scientific">Cloeon dipterum</name>
    <dbReference type="NCBI Taxonomy" id="197152"/>
    <lineage>
        <taxon>Eukaryota</taxon>
        <taxon>Metazoa</taxon>
        <taxon>Ecdysozoa</taxon>
        <taxon>Arthropoda</taxon>
        <taxon>Hexapoda</taxon>
        <taxon>Insecta</taxon>
        <taxon>Pterygota</taxon>
        <taxon>Palaeoptera</taxon>
        <taxon>Ephemeroptera</taxon>
        <taxon>Pisciforma</taxon>
        <taxon>Baetidae</taxon>
        <taxon>Cloeon</taxon>
    </lineage>
</organism>
<evidence type="ECO:0000256" key="1">
    <source>
        <dbReference type="SAM" id="Phobius"/>
    </source>
</evidence>
<feature type="signal peptide" evidence="2">
    <location>
        <begin position="1"/>
        <end position="21"/>
    </location>
</feature>
<name>A0A8S1C1I4_9INSE</name>
<dbReference type="Gene3D" id="3.40.30.10">
    <property type="entry name" value="Glutaredoxin"/>
    <property type="match status" value="1"/>
</dbReference>
<keyword evidence="1" id="KW-1133">Transmembrane helix</keyword>
<dbReference type="GO" id="GO:0005929">
    <property type="term" value="C:cilium"/>
    <property type="evidence" value="ECO:0007669"/>
    <property type="project" value="TreeGrafter"/>
</dbReference>
<dbReference type="OrthoDB" id="1899781at2759"/>
<keyword evidence="1" id="KW-0812">Transmembrane</keyword>
<dbReference type="InterPro" id="IPR042418">
    <property type="entry name" value="TXNDC15"/>
</dbReference>
<dbReference type="SUPFAM" id="SSF52833">
    <property type="entry name" value="Thioredoxin-like"/>
    <property type="match status" value="1"/>
</dbReference>
<dbReference type="InterPro" id="IPR013766">
    <property type="entry name" value="Thioredoxin_domain"/>
</dbReference>
<dbReference type="GO" id="GO:0060271">
    <property type="term" value="P:cilium assembly"/>
    <property type="evidence" value="ECO:0007669"/>
    <property type="project" value="TreeGrafter"/>
</dbReference>
<dbReference type="InterPro" id="IPR036249">
    <property type="entry name" value="Thioredoxin-like_sf"/>
</dbReference>
<evidence type="ECO:0000313" key="5">
    <source>
        <dbReference type="Proteomes" id="UP000494165"/>
    </source>
</evidence>
<dbReference type="Proteomes" id="UP000494165">
    <property type="component" value="Unassembled WGS sequence"/>
</dbReference>
<accession>A0A8S1C1I4</accession>
<dbReference type="Pfam" id="PF00085">
    <property type="entry name" value="Thioredoxin"/>
    <property type="match status" value="1"/>
</dbReference>
<feature type="domain" description="Thioredoxin" evidence="3">
    <location>
        <begin position="65"/>
        <end position="217"/>
    </location>
</feature>
<dbReference type="EMBL" id="CADEPI010000022">
    <property type="protein sequence ID" value="CAB3365759.1"/>
    <property type="molecule type" value="Genomic_DNA"/>
</dbReference>
<evidence type="ECO:0000256" key="2">
    <source>
        <dbReference type="SAM" id="SignalP"/>
    </source>
</evidence>